<dbReference type="InterPro" id="IPR004907">
    <property type="entry name" value="ATPase_V1-cplx_csu"/>
</dbReference>
<reference evidence="7" key="1">
    <citation type="submission" date="2018-07" db="EMBL/GenBank/DDBJ databases">
        <title>Comparative genomics of catfishes provides insights into carnivory and benthic adaptation.</title>
        <authorList>
            <person name="Zhang Y."/>
            <person name="Wang D."/>
            <person name="Peng Z."/>
            <person name="Zheng S."/>
            <person name="Shao F."/>
            <person name="Tao W."/>
        </authorList>
    </citation>
    <scope>NUCLEOTIDE SEQUENCE</scope>
    <source>
        <strain evidence="7">Chongqing</strain>
    </source>
</reference>
<dbReference type="Proteomes" id="UP001205998">
    <property type="component" value="Unassembled WGS sequence"/>
</dbReference>
<comment type="subunit">
    <text evidence="6">V-ATPase is a heteromultimeric enzyme made up of two complexes: the ATP-hydrolytic V1 complex and the proton translocation V0 complex. The V1 complex consists of three catalytic AB heterodimers that form a heterohexamer, three peripheral stalks each consisting of EG heterodimers, one central rotor including subunits D and F, and the regulatory subunits C and H. The proton translocation complex V0 consists of the proton transport subunit a, a ring of proteolipid subunits c9c'', rotary subunit d, subunits e and f, and two accessory subunits.</text>
</comment>
<comment type="similarity">
    <text evidence="1 6">Belongs to the V-ATPase C subunit family.</text>
</comment>
<comment type="caution">
    <text evidence="7">The sequence shown here is derived from an EMBL/GenBank/DDBJ whole genome shotgun (WGS) entry which is preliminary data.</text>
</comment>
<dbReference type="AlphaFoldDB" id="A0AAD5FJB0"/>
<dbReference type="GO" id="GO:0005765">
    <property type="term" value="C:lysosomal membrane"/>
    <property type="evidence" value="ECO:0007669"/>
    <property type="project" value="TreeGrafter"/>
</dbReference>
<dbReference type="EMBL" id="MU551677">
    <property type="protein sequence ID" value="KAI5618836.1"/>
    <property type="molecule type" value="Genomic_DNA"/>
</dbReference>
<comment type="function">
    <text evidence="5 6">Subunit of the V1 complex of vacuolar(H+)-ATPase (V-ATPase), a multisubunit enzyme composed of a peripheral complex (V1) that hydrolyzes ATP and a membrane integral complex (V0) that translocates protons. V-ATPase is responsible for acidifying and maintaining the pH of intracellular compartments and in some cell types, is targeted to the plasma membrane, where it is responsible for acidifying the extracellular environment. Subunit C is necessary for the assembly of the catalytic sector of the enzyme and is likely to have a specific function in its catalytic activity.</text>
</comment>
<dbReference type="Gene3D" id="1.20.1460.10">
    <property type="entry name" value="subunit c (vma5p) of the yeast v-atpase, domain 2"/>
    <property type="match status" value="2"/>
</dbReference>
<sequence length="420" mass="48730">MAEFWLIAVPTDKISSQSLEKLKRATNKASLGNYFRFHIPELKVGSLDVLLSVSDDLSRLDSYTEGVLRKTTQCMADLMEQSESGDKLMENALANGVNMTTYTTKFQWDRAKYASALPLKTLYDLIFKQVAQVETEMKSRNAAFNEVKLKLQSLDKKAEESLHTRPLTGIVKKEDLVLNSEYLTTLLVVVPRLCIRQWENTYESLSKFVVPRSSRKLLEEEDAGIFTVTLFKNTVNEFKANAKKHKFVVREYNIEEAEKQQQEIRRLKIDKKDQYVSNIENINRQLQDVYLLPTHAAPQWEKIRYTGQELQLLVISNIIFVRWLKVNINEVFVAWIHIKAIRVFVESVLRYGLPVSFQTLLLQPQKKHVKRLREELNSVFKHLDPMAVTGKSEMGLDFAEVNIGQQEYYSYIYYPISINI</sequence>
<dbReference type="Pfam" id="PF03223">
    <property type="entry name" value="V-ATPase_C"/>
    <property type="match status" value="1"/>
</dbReference>
<evidence type="ECO:0000313" key="7">
    <source>
        <dbReference type="EMBL" id="KAI5618836.1"/>
    </source>
</evidence>
<accession>A0AAD5FJB0</accession>
<evidence type="ECO:0000256" key="1">
    <source>
        <dbReference type="ARBA" id="ARBA00006138"/>
    </source>
</evidence>
<evidence type="ECO:0000256" key="3">
    <source>
        <dbReference type="ARBA" id="ARBA00022781"/>
    </source>
</evidence>
<name>A0AAD5FJB0_SILAS</name>
<keyword evidence="4 6" id="KW-0406">Ion transport</keyword>
<gene>
    <name evidence="7" type="ORF">C0J50_21507</name>
</gene>
<dbReference type="GO" id="GO:0000221">
    <property type="term" value="C:vacuolar proton-transporting V-type ATPase, V1 domain"/>
    <property type="evidence" value="ECO:0007669"/>
    <property type="project" value="TreeGrafter"/>
</dbReference>
<evidence type="ECO:0000256" key="4">
    <source>
        <dbReference type="ARBA" id="ARBA00023065"/>
    </source>
</evidence>
<keyword evidence="8" id="KW-1185">Reference proteome</keyword>
<dbReference type="CDD" id="cd14785">
    <property type="entry name" value="V-ATPase_C"/>
    <property type="match status" value="1"/>
</dbReference>
<dbReference type="PANTHER" id="PTHR10137">
    <property type="entry name" value="V-TYPE PROTON ATPASE SUBUNIT C"/>
    <property type="match status" value="1"/>
</dbReference>
<dbReference type="GO" id="GO:0046961">
    <property type="term" value="F:proton-transporting ATPase activity, rotational mechanism"/>
    <property type="evidence" value="ECO:0007669"/>
    <property type="project" value="InterPro"/>
</dbReference>
<organism evidence="7 8">
    <name type="scientific">Silurus asotus</name>
    <name type="common">Amur catfish</name>
    <name type="synonym">Parasilurus asotus</name>
    <dbReference type="NCBI Taxonomy" id="30991"/>
    <lineage>
        <taxon>Eukaryota</taxon>
        <taxon>Metazoa</taxon>
        <taxon>Chordata</taxon>
        <taxon>Craniata</taxon>
        <taxon>Vertebrata</taxon>
        <taxon>Euteleostomi</taxon>
        <taxon>Actinopterygii</taxon>
        <taxon>Neopterygii</taxon>
        <taxon>Teleostei</taxon>
        <taxon>Ostariophysi</taxon>
        <taxon>Siluriformes</taxon>
        <taxon>Siluridae</taxon>
        <taxon>Silurus</taxon>
    </lineage>
</organism>
<feature type="non-terminal residue" evidence="7">
    <location>
        <position position="1"/>
    </location>
</feature>
<protein>
    <recommendedName>
        <fullName evidence="6">V-type proton ATPase subunit C</fullName>
    </recommendedName>
</protein>
<evidence type="ECO:0000256" key="6">
    <source>
        <dbReference type="RuleBase" id="RU364010"/>
    </source>
</evidence>
<evidence type="ECO:0000256" key="5">
    <source>
        <dbReference type="ARBA" id="ARBA00046006"/>
    </source>
</evidence>
<keyword evidence="3 6" id="KW-0375">Hydrogen ion transport</keyword>
<keyword evidence="2 6" id="KW-0813">Transport</keyword>
<dbReference type="PANTHER" id="PTHR10137:SF4">
    <property type="entry name" value="V-TYPE PROTON ATPASE SUBUNIT C 2"/>
    <property type="match status" value="1"/>
</dbReference>
<dbReference type="SUPFAM" id="SSF118203">
    <property type="entry name" value="Vacuolar ATP synthase subunit C"/>
    <property type="match status" value="2"/>
</dbReference>
<proteinExistence type="inferred from homology"/>
<dbReference type="FunFam" id="3.30.70.100:FF:000002">
    <property type="entry name" value="V-type proton ATPase subunit C"/>
    <property type="match status" value="1"/>
</dbReference>
<evidence type="ECO:0000256" key="2">
    <source>
        <dbReference type="ARBA" id="ARBA00022448"/>
    </source>
</evidence>
<evidence type="ECO:0000313" key="8">
    <source>
        <dbReference type="Proteomes" id="UP001205998"/>
    </source>
</evidence>
<dbReference type="InterPro" id="IPR036132">
    <property type="entry name" value="Vac_ATP_synth_c_sf"/>
</dbReference>